<reference evidence="2 3" key="1">
    <citation type="journal article" date="2016" name="Nat. Commun.">
        <title>Thousands of microbial genomes shed light on interconnected biogeochemical processes in an aquifer system.</title>
        <authorList>
            <person name="Anantharaman K."/>
            <person name="Brown C.T."/>
            <person name="Hug L.A."/>
            <person name="Sharon I."/>
            <person name="Castelle C.J."/>
            <person name="Probst A.J."/>
            <person name="Thomas B.C."/>
            <person name="Singh A."/>
            <person name="Wilkins M.J."/>
            <person name="Karaoz U."/>
            <person name="Brodie E.L."/>
            <person name="Williams K.H."/>
            <person name="Hubbard S.S."/>
            <person name="Banfield J.F."/>
        </authorList>
    </citation>
    <scope>NUCLEOTIDE SEQUENCE [LARGE SCALE GENOMIC DNA]</scope>
</reference>
<dbReference type="AlphaFoldDB" id="A0A1F5REX5"/>
<gene>
    <name evidence="2" type="ORF">A2024_01915</name>
</gene>
<evidence type="ECO:0000313" key="3">
    <source>
        <dbReference type="Proteomes" id="UP000177230"/>
    </source>
</evidence>
<dbReference type="PANTHER" id="PTHR36304">
    <property type="entry name" value="DOMAIN GTPASE-ACTIVATING PROTEIN, PUTATIVE-RELATED-RELATED"/>
    <property type="match status" value="1"/>
</dbReference>
<evidence type="ECO:0000259" key="1">
    <source>
        <dbReference type="Pfam" id="PF14332"/>
    </source>
</evidence>
<protein>
    <recommendedName>
        <fullName evidence="1">PatA-like N-terminal domain-containing protein</fullName>
    </recommendedName>
</protein>
<sequence length="289" mass="31918">MSLQTDLSDFHLTEIIYLLAHFQKTGVITVKAGKNFGEIYFDKGRAVHAVYGDIKGSEAVYGLCLESSGEVKFASGTKASEETIKEGADALLQEGDRRRLEMDEILKTLPPFDTTLVRTAQAPEESAVTIRRSDWTILALVNGKRDIRAIIDESKLGVLEVVKTISWFLAKNLVVDPHEVERTLQAKVDFVNLMLEEFGVKGAGVGPWVELAKTTLAAGDKNGNLARHVEFTDFVVKIKDGTKSDISRDEVVQVWDQVAEAMHQKGVKEYGPMLAKHKYQAVQKLAKGG</sequence>
<accession>A0A1F5REX5</accession>
<proteinExistence type="predicted"/>
<dbReference type="EMBL" id="MFFM01000027">
    <property type="protein sequence ID" value="OGF13005.1"/>
    <property type="molecule type" value="Genomic_DNA"/>
</dbReference>
<evidence type="ECO:0000313" key="2">
    <source>
        <dbReference type="EMBL" id="OGF13005.1"/>
    </source>
</evidence>
<dbReference type="Proteomes" id="UP000177230">
    <property type="component" value="Unassembled WGS sequence"/>
</dbReference>
<comment type="caution">
    <text evidence="2">The sequence shown here is derived from an EMBL/GenBank/DDBJ whole genome shotgun (WGS) entry which is preliminary data.</text>
</comment>
<name>A0A1F5REX5_9BACT</name>
<dbReference type="InterPro" id="IPR025497">
    <property type="entry name" value="PatA-like_N"/>
</dbReference>
<organism evidence="2 3">
    <name type="scientific">Candidatus Edwardsbacteria bacterium GWF2_54_11</name>
    <dbReference type="NCBI Taxonomy" id="1817851"/>
    <lineage>
        <taxon>Bacteria</taxon>
        <taxon>Candidatus Edwardsiibacteriota</taxon>
    </lineage>
</organism>
<feature type="domain" description="PatA-like N-terminal" evidence="1">
    <location>
        <begin position="6"/>
        <end position="100"/>
    </location>
</feature>
<dbReference type="PANTHER" id="PTHR36304:SF4">
    <property type="entry name" value="DUF4388 DOMAIN-CONTAINING PROTEIN"/>
    <property type="match status" value="1"/>
</dbReference>
<dbReference type="Pfam" id="PF14332">
    <property type="entry name" value="DUF4388"/>
    <property type="match status" value="1"/>
</dbReference>